<organism evidence="3 4">
    <name type="scientific">Paenibacillus crassostreae</name>
    <dbReference type="NCBI Taxonomy" id="1763538"/>
    <lineage>
        <taxon>Bacteria</taxon>
        <taxon>Bacillati</taxon>
        <taxon>Bacillota</taxon>
        <taxon>Bacilli</taxon>
        <taxon>Bacillales</taxon>
        <taxon>Paenibacillaceae</taxon>
        <taxon>Paenibacillus</taxon>
    </lineage>
</organism>
<dbReference type="AlphaFoldDB" id="A0A167GB17"/>
<dbReference type="HAMAP" id="MF_00727">
    <property type="entry name" value="Tgl"/>
    <property type="match status" value="1"/>
</dbReference>
<protein>
    <submittedName>
        <fullName evidence="3">Protein-glutamine gamma-glutamyltransferase</fullName>
    </submittedName>
</protein>
<evidence type="ECO:0000256" key="2">
    <source>
        <dbReference type="ARBA" id="ARBA00022969"/>
    </source>
</evidence>
<dbReference type="KEGG" id="pcx:LPB68_10645"/>
<evidence type="ECO:0000313" key="4">
    <source>
        <dbReference type="Proteomes" id="UP000077134"/>
    </source>
</evidence>
<evidence type="ECO:0000313" key="3">
    <source>
        <dbReference type="EMBL" id="OAB77400.1"/>
    </source>
</evidence>
<dbReference type="RefSeq" id="WP_068654610.1">
    <property type="nucleotide sequence ID" value="NZ_CP017770.1"/>
</dbReference>
<dbReference type="STRING" id="1763538.LPB68_10645"/>
<name>A0A167GB17_9BACL</name>
<accession>A0A167GB17</accession>
<dbReference type="NCBIfam" id="NF002869">
    <property type="entry name" value="PRK03187.1"/>
    <property type="match status" value="1"/>
</dbReference>
<dbReference type="GO" id="GO:0003810">
    <property type="term" value="F:protein-glutamine gamma-glutamyltransferase activity"/>
    <property type="evidence" value="ECO:0007669"/>
    <property type="project" value="InterPro"/>
</dbReference>
<comment type="caution">
    <text evidence="3">The sequence shown here is derived from an EMBL/GenBank/DDBJ whole genome shotgun (WGS) entry which is preliminary data.</text>
</comment>
<evidence type="ECO:0000256" key="1">
    <source>
        <dbReference type="ARBA" id="ARBA00022679"/>
    </source>
</evidence>
<dbReference type="OrthoDB" id="1845399at2"/>
<dbReference type="EMBL" id="LSFN01000004">
    <property type="protein sequence ID" value="OAB77400.1"/>
    <property type="molecule type" value="Genomic_DNA"/>
</dbReference>
<sequence>MILIPGYDVEQIISTLQLSNLEKDIVQLKNNSHLIYRYDSLASLAFELTMRTAIVEAAYALDKSDVSFAVFRQSRCNTQLWTRTENGGFRLNHGIPPADGINDIFENGKLYAFECATAMVIILYRATLNVIQKDSFNKYFEDLYLRDWKYDSDLRLLITNHNNEAYPGDIVYFKNPEHALETPEWQGENAVLLANDLYFGHGLGIRTSEQIIAALNRRRIPWSNKSAYLSNEVLHPDFDDVRKMSTRGNHKVEGNIVINSGIAAKIGSQKYYSKMKA</sequence>
<keyword evidence="4" id="KW-1185">Reference proteome</keyword>
<keyword evidence="1 3" id="KW-0808">Transferase</keyword>
<dbReference type="Proteomes" id="UP000077134">
    <property type="component" value="Unassembled WGS sequence"/>
</dbReference>
<dbReference type="GO" id="GO:0030435">
    <property type="term" value="P:sporulation resulting in formation of a cellular spore"/>
    <property type="evidence" value="ECO:0007669"/>
    <property type="project" value="UniProtKB-KW"/>
</dbReference>
<dbReference type="Pfam" id="PF20085">
    <property type="entry name" value="TGL"/>
    <property type="match status" value="1"/>
</dbReference>
<keyword evidence="2" id="KW-0749">Sporulation</keyword>
<proteinExistence type="inferred from homology"/>
<dbReference type="InterPro" id="IPR020916">
    <property type="entry name" value="Gln_gamma-glutamylTfrase_bac"/>
</dbReference>
<gene>
    <name evidence="3" type="ORF">PNBC_01635</name>
</gene>
<reference evidence="3 4" key="1">
    <citation type="submission" date="2016-02" db="EMBL/GenBank/DDBJ databases">
        <title>Paenibacillus sp. LPB0068, isolated from Crassostrea gigas.</title>
        <authorList>
            <person name="Shin S.-K."/>
            <person name="Yi H."/>
        </authorList>
    </citation>
    <scope>NUCLEOTIDE SEQUENCE [LARGE SCALE GENOMIC DNA]</scope>
    <source>
        <strain evidence="3 4">LPB0068</strain>
    </source>
</reference>